<evidence type="ECO:0000313" key="1">
    <source>
        <dbReference type="EMBL" id="PRO72190.1"/>
    </source>
</evidence>
<comment type="caution">
    <text evidence="1">The sequence shown here is derived from an EMBL/GenBank/DDBJ whole genome shotgun (WGS) entry which is preliminary data.</text>
</comment>
<gene>
    <name evidence="1" type="ORF">C6Y40_18615</name>
</gene>
<accession>A0A2S9V6U4</accession>
<evidence type="ECO:0000313" key="2">
    <source>
        <dbReference type="Proteomes" id="UP000238949"/>
    </source>
</evidence>
<dbReference type="AlphaFoldDB" id="A0A2S9V6U4"/>
<proteinExistence type="predicted"/>
<dbReference type="EMBL" id="PVNP01000192">
    <property type="protein sequence ID" value="PRO72190.1"/>
    <property type="molecule type" value="Genomic_DNA"/>
</dbReference>
<reference evidence="2" key="1">
    <citation type="journal article" date="2020" name="Int. J. Syst. Evol. Microbiol.">
        <title>Alteromonas alba sp. nov., a marine bacterium isolated from the seawater of the West Pacific Ocean.</title>
        <authorList>
            <person name="Sun C."/>
            <person name="Wu Y.-H."/>
            <person name="Xamxidin M."/>
            <person name="Cheng H."/>
            <person name="Xu X.-W."/>
        </authorList>
    </citation>
    <scope>NUCLEOTIDE SEQUENCE [LARGE SCALE GENOMIC DNA]</scope>
    <source>
        <strain evidence="2">190</strain>
    </source>
</reference>
<keyword evidence="2" id="KW-1185">Reference proteome</keyword>
<organism evidence="1 2">
    <name type="scientific">Alteromonas alba</name>
    <dbReference type="NCBI Taxonomy" id="2079529"/>
    <lineage>
        <taxon>Bacteria</taxon>
        <taxon>Pseudomonadati</taxon>
        <taxon>Pseudomonadota</taxon>
        <taxon>Gammaproteobacteria</taxon>
        <taxon>Alteromonadales</taxon>
        <taxon>Alteromonadaceae</taxon>
        <taxon>Alteromonas/Salinimonas group</taxon>
        <taxon>Alteromonas</taxon>
    </lineage>
</organism>
<protein>
    <submittedName>
        <fullName evidence="1">Uncharacterized protein</fullName>
    </submittedName>
</protein>
<dbReference type="Proteomes" id="UP000238949">
    <property type="component" value="Unassembled WGS sequence"/>
</dbReference>
<name>A0A2S9V6U4_9ALTE</name>
<dbReference type="RefSeq" id="WP_105935903.1">
    <property type="nucleotide sequence ID" value="NZ_PVNP01000192.1"/>
</dbReference>
<sequence>MKNTGYTYQIKRSGSNFCQLENKGLVSYQVFLSELDAHLWPPQTGDKLAGNEFTLAVKHLSTHAELFVSVVGSREDFAYMVGMVNAPASLNQRALNGGSLRRVQVYLAEQHNEVRRLFSLFFDGEWSLLDEALGELALFLEPQEERAEGSLD</sequence>